<feature type="domain" description="EamA" evidence="2">
    <location>
        <begin position="5"/>
        <end position="109"/>
    </location>
</feature>
<evidence type="ECO:0000313" key="3">
    <source>
        <dbReference type="EMBL" id="EEN50306.1"/>
    </source>
</evidence>
<proteinExistence type="predicted"/>
<dbReference type="Pfam" id="PF00892">
    <property type="entry name" value="EamA"/>
    <property type="match status" value="1"/>
</dbReference>
<feature type="transmembrane region" description="Helical" evidence="1">
    <location>
        <begin position="37"/>
        <end position="59"/>
    </location>
</feature>
<feature type="transmembrane region" description="Helical" evidence="1">
    <location>
        <begin position="159"/>
        <end position="177"/>
    </location>
</feature>
<dbReference type="AlphaFoldDB" id="C3ZBR9"/>
<feature type="transmembrane region" description="Helical" evidence="1">
    <location>
        <begin position="242"/>
        <end position="266"/>
    </location>
</feature>
<keyword evidence="1" id="KW-1133">Transmembrane helix</keyword>
<evidence type="ECO:0000259" key="2">
    <source>
        <dbReference type="Pfam" id="PF00892"/>
    </source>
</evidence>
<reference evidence="3" key="1">
    <citation type="journal article" date="2008" name="Nature">
        <title>The amphioxus genome and the evolution of the chordate karyotype.</title>
        <authorList>
            <consortium name="US DOE Joint Genome Institute (JGI-PGF)"/>
            <person name="Putnam N.H."/>
            <person name="Butts T."/>
            <person name="Ferrier D.E.K."/>
            <person name="Furlong R.F."/>
            <person name="Hellsten U."/>
            <person name="Kawashima T."/>
            <person name="Robinson-Rechavi M."/>
            <person name="Shoguchi E."/>
            <person name="Terry A."/>
            <person name="Yu J.-K."/>
            <person name="Benito-Gutierrez E.L."/>
            <person name="Dubchak I."/>
            <person name="Garcia-Fernandez J."/>
            <person name="Gibson-Brown J.J."/>
            <person name="Grigoriev I.V."/>
            <person name="Horton A.C."/>
            <person name="de Jong P.J."/>
            <person name="Jurka J."/>
            <person name="Kapitonov V.V."/>
            <person name="Kohara Y."/>
            <person name="Kuroki Y."/>
            <person name="Lindquist E."/>
            <person name="Lucas S."/>
            <person name="Osoegawa K."/>
            <person name="Pennacchio L.A."/>
            <person name="Salamov A.A."/>
            <person name="Satou Y."/>
            <person name="Sauka-Spengler T."/>
            <person name="Schmutz J."/>
            <person name="Shin-I T."/>
            <person name="Toyoda A."/>
            <person name="Bronner-Fraser M."/>
            <person name="Fujiyama A."/>
            <person name="Holland L.Z."/>
            <person name="Holland P.W.H."/>
            <person name="Satoh N."/>
            <person name="Rokhsar D.S."/>
        </authorList>
    </citation>
    <scope>NUCLEOTIDE SEQUENCE [LARGE SCALE GENOMIC DNA]</scope>
    <source>
        <strain evidence="3">S238N-H82</strain>
        <tissue evidence="3">Testes</tissue>
    </source>
</reference>
<dbReference type="InParanoid" id="C3ZBR9"/>
<dbReference type="PANTHER" id="PTHR22911">
    <property type="entry name" value="ACYL-MALONYL CONDENSING ENZYME-RELATED"/>
    <property type="match status" value="1"/>
</dbReference>
<feature type="transmembrane region" description="Helical" evidence="1">
    <location>
        <begin position="65"/>
        <end position="86"/>
    </location>
</feature>
<feature type="transmembrane region" description="Helical" evidence="1">
    <location>
        <begin position="217"/>
        <end position="236"/>
    </location>
</feature>
<name>C3ZBR9_BRAFL</name>
<dbReference type="GO" id="GO:0016020">
    <property type="term" value="C:membrane"/>
    <property type="evidence" value="ECO:0007669"/>
    <property type="project" value="InterPro"/>
</dbReference>
<dbReference type="STRING" id="7739.C3ZBR9"/>
<feature type="transmembrane region" description="Helical" evidence="1">
    <location>
        <begin position="95"/>
        <end position="114"/>
    </location>
</feature>
<dbReference type="InterPro" id="IPR000620">
    <property type="entry name" value="EamA_dom"/>
</dbReference>
<accession>C3ZBR9</accession>
<feature type="transmembrane region" description="Helical" evidence="1">
    <location>
        <begin position="120"/>
        <end position="138"/>
    </location>
</feature>
<keyword evidence="1" id="KW-0472">Membrane</keyword>
<feature type="transmembrane region" description="Helical" evidence="1">
    <location>
        <begin position="189"/>
        <end position="210"/>
    </location>
</feature>
<evidence type="ECO:0000256" key="1">
    <source>
        <dbReference type="SAM" id="Phobius"/>
    </source>
</evidence>
<sequence>MPGLQLIFLAKLTQFLFVLLVLPCFRPKLTAEDTPQMMFLFLSAVTDNLGTILAFMSFVYVVPGIAFGIIQGSVPFFTALIGFAFLRETVGVMDFCGILCSAAGVIIVAVGMSMDAASSTKWLTVAILLPLASAFTKGPNNVITRLLLGLQGMSILTQMLYAQLLGTVLLLALTYIFETPRWTMSARTMWYVIGLCLCELFSSLSLKLVLKMEKAGITATLLTLVIPFTILLDYIFQSKFPSPTILVGVSLVVLGIIVIGGHTWWVNRQEIRHRELMEKMSLDG</sequence>
<dbReference type="SUPFAM" id="SSF103481">
    <property type="entry name" value="Multidrug resistance efflux transporter EmrE"/>
    <property type="match status" value="2"/>
</dbReference>
<gene>
    <name evidence="3" type="ORF">BRAFLDRAFT_65151</name>
</gene>
<protein>
    <recommendedName>
        <fullName evidence="2">EamA domain-containing protein</fullName>
    </recommendedName>
</protein>
<feature type="transmembrane region" description="Helical" evidence="1">
    <location>
        <begin position="6"/>
        <end position="25"/>
    </location>
</feature>
<organism>
    <name type="scientific">Branchiostoma floridae</name>
    <name type="common">Florida lancelet</name>
    <name type="synonym">Amphioxus</name>
    <dbReference type="NCBI Taxonomy" id="7739"/>
    <lineage>
        <taxon>Eukaryota</taxon>
        <taxon>Metazoa</taxon>
        <taxon>Chordata</taxon>
        <taxon>Cephalochordata</taxon>
        <taxon>Leptocardii</taxon>
        <taxon>Amphioxiformes</taxon>
        <taxon>Branchiostomatidae</taxon>
        <taxon>Branchiostoma</taxon>
    </lineage>
</organism>
<dbReference type="InterPro" id="IPR037185">
    <property type="entry name" value="EmrE-like"/>
</dbReference>
<dbReference type="PANTHER" id="PTHR22911:SF137">
    <property type="entry name" value="SOLUTE CARRIER FAMILY 35 MEMBER G2-RELATED"/>
    <property type="match status" value="1"/>
</dbReference>
<dbReference type="EMBL" id="GG666603">
    <property type="protein sequence ID" value="EEN50306.1"/>
    <property type="molecule type" value="Genomic_DNA"/>
</dbReference>
<keyword evidence="1" id="KW-0812">Transmembrane</keyword>